<dbReference type="Proteomes" id="UP000681720">
    <property type="component" value="Unassembled WGS sequence"/>
</dbReference>
<dbReference type="EMBL" id="CAJOBJ010164273">
    <property type="protein sequence ID" value="CAF4858175.1"/>
    <property type="molecule type" value="Genomic_DNA"/>
</dbReference>
<accession>A0A8S3BTT3</accession>
<sequence length="67" mass="7665">MAESNSQLNASETQQTLAIEMNTFQSVFTDVEMFVTEQPKPDQRARYESDGPRFLPDSKKHPMTVEV</sequence>
<dbReference type="Proteomes" id="UP000681967">
    <property type="component" value="Unassembled WGS sequence"/>
</dbReference>
<evidence type="ECO:0000313" key="3">
    <source>
        <dbReference type="EMBL" id="CAF4858175.1"/>
    </source>
</evidence>
<feature type="region of interest" description="Disordered" evidence="1">
    <location>
        <begin position="37"/>
        <end position="67"/>
    </location>
</feature>
<comment type="caution">
    <text evidence="3">The sequence shown here is derived from an EMBL/GenBank/DDBJ whole genome shotgun (WGS) entry which is preliminary data.</text>
</comment>
<feature type="compositionally biased region" description="Basic and acidic residues" evidence="1">
    <location>
        <begin position="39"/>
        <end position="60"/>
    </location>
</feature>
<evidence type="ECO:0000313" key="4">
    <source>
        <dbReference type="Proteomes" id="UP000681720"/>
    </source>
</evidence>
<name>A0A8S3BTT3_9BILA</name>
<evidence type="ECO:0000313" key="2">
    <source>
        <dbReference type="EMBL" id="CAF4647122.1"/>
    </source>
</evidence>
<reference evidence="3" key="1">
    <citation type="submission" date="2021-02" db="EMBL/GenBank/DDBJ databases">
        <authorList>
            <person name="Nowell W R."/>
        </authorList>
    </citation>
    <scope>NUCLEOTIDE SEQUENCE</scope>
</reference>
<protein>
    <submittedName>
        <fullName evidence="3">Uncharacterized protein</fullName>
    </submittedName>
</protein>
<gene>
    <name evidence="2" type="ORF">BYL167_LOCUS42012</name>
    <name evidence="3" type="ORF">GIL414_LOCUS49746</name>
</gene>
<dbReference type="AlphaFoldDB" id="A0A8S3BTT3"/>
<dbReference type="EMBL" id="CAJOBH010108027">
    <property type="protein sequence ID" value="CAF4647122.1"/>
    <property type="molecule type" value="Genomic_DNA"/>
</dbReference>
<proteinExistence type="predicted"/>
<organism evidence="3 4">
    <name type="scientific">Rotaria magnacalcarata</name>
    <dbReference type="NCBI Taxonomy" id="392030"/>
    <lineage>
        <taxon>Eukaryota</taxon>
        <taxon>Metazoa</taxon>
        <taxon>Spiralia</taxon>
        <taxon>Gnathifera</taxon>
        <taxon>Rotifera</taxon>
        <taxon>Eurotatoria</taxon>
        <taxon>Bdelloidea</taxon>
        <taxon>Philodinida</taxon>
        <taxon>Philodinidae</taxon>
        <taxon>Rotaria</taxon>
    </lineage>
</organism>
<evidence type="ECO:0000256" key="1">
    <source>
        <dbReference type="SAM" id="MobiDB-lite"/>
    </source>
</evidence>
<feature type="non-terminal residue" evidence="3">
    <location>
        <position position="67"/>
    </location>
</feature>